<gene>
    <name evidence="1" type="ORF">GSOID_T00030589001</name>
</gene>
<dbReference type="AlphaFoldDB" id="E4Y9D6"/>
<accession>E4Y9D6</accession>
<protein>
    <submittedName>
        <fullName evidence="1">Uncharacterized protein</fullName>
    </submittedName>
</protein>
<name>E4Y9D6_OIKDI</name>
<dbReference type="Proteomes" id="UP000011014">
    <property type="component" value="Unassembled WGS sequence"/>
</dbReference>
<evidence type="ECO:0000313" key="1">
    <source>
        <dbReference type="EMBL" id="CBY32173.1"/>
    </source>
</evidence>
<dbReference type="EMBL" id="FN654337">
    <property type="protein sequence ID" value="CBY32173.1"/>
    <property type="molecule type" value="Genomic_DNA"/>
</dbReference>
<organism evidence="1">
    <name type="scientific">Oikopleura dioica</name>
    <name type="common">Tunicate</name>
    <dbReference type="NCBI Taxonomy" id="34765"/>
    <lineage>
        <taxon>Eukaryota</taxon>
        <taxon>Metazoa</taxon>
        <taxon>Chordata</taxon>
        <taxon>Tunicata</taxon>
        <taxon>Appendicularia</taxon>
        <taxon>Copelata</taxon>
        <taxon>Oikopleuridae</taxon>
        <taxon>Oikopleura</taxon>
    </lineage>
</organism>
<proteinExistence type="predicted"/>
<sequence>MSNMKTELFQKILSHHSGHLIVERVLPFLTDFELLELEKELSEREDLLEGLNAALPSIVWRLRGKNLRVSHDFSNYCAAVRENLNQRALTWNDIEFN</sequence>
<reference evidence="1" key="1">
    <citation type="journal article" date="2010" name="Science">
        <title>Plasticity of animal genome architecture unmasked by rapid evolution of a pelagic tunicate.</title>
        <authorList>
            <person name="Denoeud F."/>
            <person name="Henriet S."/>
            <person name="Mungpakdee S."/>
            <person name="Aury J.M."/>
            <person name="Da Silva C."/>
            <person name="Brinkmann H."/>
            <person name="Mikhaleva J."/>
            <person name="Olsen L.C."/>
            <person name="Jubin C."/>
            <person name="Canestro C."/>
            <person name="Bouquet J.M."/>
            <person name="Danks G."/>
            <person name="Poulain J."/>
            <person name="Campsteijn C."/>
            <person name="Adamski M."/>
            <person name="Cross I."/>
            <person name="Yadetie F."/>
            <person name="Muffato M."/>
            <person name="Louis A."/>
            <person name="Butcher S."/>
            <person name="Tsagkogeorga G."/>
            <person name="Konrad A."/>
            <person name="Singh S."/>
            <person name="Jensen M.F."/>
            <person name="Cong E.H."/>
            <person name="Eikeseth-Otteraa H."/>
            <person name="Noel B."/>
            <person name="Anthouard V."/>
            <person name="Porcel B.M."/>
            <person name="Kachouri-Lafond R."/>
            <person name="Nishino A."/>
            <person name="Ugolini M."/>
            <person name="Chourrout P."/>
            <person name="Nishida H."/>
            <person name="Aasland R."/>
            <person name="Huzurbazar S."/>
            <person name="Westhof E."/>
            <person name="Delsuc F."/>
            <person name="Lehrach H."/>
            <person name="Reinhardt R."/>
            <person name="Weissenbach J."/>
            <person name="Roy S.W."/>
            <person name="Artiguenave F."/>
            <person name="Postlethwait J.H."/>
            <person name="Manak J.R."/>
            <person name="Thompson E.M."/>
            <person name="Jaillon O."/>
            <person name="Du Pasquier L."/>
            <person name="Boudinot P."/>
            <person name="Liberles D.A."/>
            <person name="Volff J.N."/>
            <person name="Philippe H."/>
            <person name="Lenhard B."/>
            <person name="Roest Crollius H."/>
            <person name="Wincker P."/>
            <person name="Chourrout D."/>
        </authorList>
    </citation>
    <scope>NUCLEOTIDE SEQUENCE [LARGE SCALE GENOMIC DNA]</scope>
</reference>